<proteinExistence type="predicted"/>
<keyword evidence="3" id="KW-1185">Reference proteome</keyword>
<evidence type="ECO:0000313" key="3">
    <source>
        <dbReference type="Proteomes" id="UP000267606"/>
    </source>
</evidence>
<dbReference type="WBParaSite" id="OFLC_0001370701-mRNA-1">
    <property type="protein sequence ID" value="OFLC_0001370701-mRNA-1"/>
    <property type="gene ID" value="OFLC_0001370701"/>
</dbReference>
<accession>A0A183I1U4</accession>
<dbReference type="Proteomes" id="UP000267606">
    <property type="component" value="Unassembled WGS sequence"/>
</dbReference>
<organism evidence="4">
    <name type="scientific">Onchocerca flexuosa</name>
    <dbReference type="NCBI Taxonomy" id="387005"/>
    <lineage>
        <taxon>Eukaryota</taxon>
        <taxon>Metazoa</taxon>
        <taxon>Ecdysozoa</taxon>
        <taxon>Nematoda</taxon>
        <taxon>Chromadorea</taxon>
        <taxon>Rhabditida</taxon>
        <taxon>Spirurina</taxon>
        <taxon>Spiruromorpha</taxon>
        <taxon>Filarioidea</taxon>
        <taxon>Onchocercidae</taxon>
        <taxon>Onchocerca</taxon>
    </lineage>
</organism>
<protein>
    <submittedName>
        <fullName evidence="2 4">Uncharacterized protein</fullName>
    </submittedName>
</protein>
<feature type="region of interest" description="Disordered" evidence="1">
    <location>
        <begin position="35"/>
        <end position="71"/>
    </location>
</feature>
<feature type="compositionally biased region" description="Basic and acidic residues" evidence="1">
    <location>
        <begin position="42"/>
        <end position="71"/>
    </location>
</feature>
<reference evidence="2 3" key="2">
    <citation type="submission" date="2018-11" db="EMBL/GenBank/DDBJ databases">
        <authorList>
            <consortium name="Pathogen Informatics"/>
        </authorList>
    </citation>
    <scope>NUCLEOTIDE SEQUENCE [LARGE SCALE GENOMIC DNA]</scope>
</reference>
<dbReference type="AlphaFoldDB" id="A0A183I1U4"/>
<dbReference type="EMBL" id="UZAJ01040349">
    <property type="protein sequence ID" value="VDP14456.1"/>
    <property type="molecule type" value="Genomic_DNA"/>
</dbReference>
<sequence>MVEQYDEKDRKRSGLMVDIYYVLSWGGMGLGFGSRPIGTTADDSHRPISRHKPEEEKRETDGERKEQGFDM</sequence>
<evidence type="ECO:0000313" key="4">
    <source>
        <dbReference type="WBParaSite" id="OFLC_0001370701-mRNA-1"/>
    </source>
</evidence>
<evidence type="ECO:0000256" key="1">
    <source>
        <dbReference type="SAM" id="MobiDB-lite"/>
    </source>
</evidence>
<reference evidence="4" key="1">
    <citation type="submission" date="2016-06" db="UniProtKB">
        <authorList>
            <consortium name="WormBaseParasite"/>
        </authorList>
    </citation>
    <scope>IDENTIFICATION</scope>
</reference>
<gene>
    <name evidence="2" type="ORF">OFLC_LOCUS13706</name>
</gene>
<name>A0A183I1U4_9BILA</name>
<evidence type="ECO:0000313" key="2">
    <source>
        <dbReference type="EMBL" id="VDP14456.1"/>
    </source>
</evidence>